<accession>A0A382WTY7</accession>
<dbReference type="AlphaFoldDB" id="A0A382WTY7"/>
<feature type="region of interest" description="Disordered" evidence="1">
    <location>
        <begin position="83"/>
        <end position="116"/>
    </location>
</feature>
<evidence type="ECO:0008006" key="3">
    <source>
        <dbReference type="Google" id="ProtNLM"/>
    </source>
</evidence>
<organism evidence="2">
    <name type="scientific">marine metagenome</name>
    <dbReference type="NCBI Taxonomy" id="408172"/>
    <lineage>
        <taxon>unclassified sequences</taxon>
        <taxon>metagenomes</taxon>
        <taxon>ecological metagenomes</taxon>
    </lineage>
</organism>
<reference evidence="2" key="1">
    <citation type="submission" date="2018-05" db="EMBL/GenBank/DDBJ databases">
        <authorList>
            <person name="Lanie J.A."/>
            <person name="Ng W.-L."/>
            <person name="Kazmierczak K.M."/>
            <person name="Andrzejewski T.M."/>
            <person name="Davidsen T.M."/>
            <person name="Wayne K.J."/>
            <person name="Tettelin H."/>
            <person name="Glass J.I."/>
            <person name="Rusch D."/>
            <person name="Podicherti R."/>
            <person name="Tsui H.-C.T."/>
            <person name="Winkler M.E."/>
        </authorList>
    </citation>
    <scope>NUCLEOTIDE SEQUENCE</scope>
</reference>
<feature type="non-terminal residue" evidence="2">
    <location>
        <position position="1"/>
    </location>
</feature>
<protein>
    <recommendedName>
        <fullName evidence="3">Polymer-forming cytoskeletal protein</fullName>
    </recommendedName>
</protein>
<sequence>VQIDGRFEGNVNSGGKLILGATAQVDAEIVVGELEIHGTFRGKAQVKKRLIIRGGGSVEAKIVTGSLAIEPGATFRGNCEMPAQATLGGRGKDSEIKPPPAKLVGASLDDEEPGPS</sequence>
<dbReference type="PANTHER" id="PTHR35024:SF4">
    <property type="entry name" value="POLYMER-FORMING CYTOSKELETAL PROTEIN"/>
    <property type="match status" value="1"/>
</dbReference>
<gene>
    <name evidence="2" type="ORF">METZ01_LOCUS414914</name>
</gene>
<dbReference type="InterPro" id="IPR007607">
    <property type="entry name" value="BacA/B"/>
</dbReference>
<proteinExistence type="predicted"/>
<name>A0A382WTY7_9ZZZZ</name>
<evidence type="ECO:0000256" key="1">
    <source>
        <dbReference type="SAM" id="MobiDB-lite"/>
    </source>
</evidence>
<dbReference type="PANTHER" id="PTHR35024">
    <property type="entry name" value="HYPOTHETICAL CYTOSOLIC PROTEIN"/>
    <property type="match status" value="1"/>
</dbReference>
<dbReference type="Pfam" id="PF04519">
    <property type="entry name" value="Bactofilin"/>
    <property type="match status" value="1"/>
</dbReference>
<dbReference type="EMBL" id="UINC01162349">
    <property type="protein sequence ID" value="SVD62060.1"/>
    <property type="molecule type" value="Genomic_DNA"/>
</dbReference>
<evidence type="ECO:0000313" key="2">
    <source>
        <dbReference type="EMBL" id="SVD62060.1"/>
    </source>
</evidence>